<reference evidence="8 9" key="1">
    <citation type="submission" date="2016-03" db="EMBL/GenBank/DDBJ databases">
        <title>Draft genome sequence of Gluconobacter cerinus strain CECT 9110.</title>
        <authorList>
            <person name="Sainz F."/>
            <person name="Mas A."/>
            <person name="Torija M.J."/>
        </authorList>
    </citation>
    <scope>NUCLEOTIDE SEQUENCE [LARGE SCALE GENOMIC DNA]</scope>
    <source>
        <strain evidence="8 9">CECT 9110</strain>
    </source>
</reference>
<evidence type="ECO:0000256" key="3">
    <source>
        <dbReference type="ARBA" id="ARBA00022679"/>
    </source>
</evidence>
<dbReference type="GO" id="GO:0009007">
    <property type="term" value="F:site-specific DNA-methyltransferase (adenine-specific) activity"/>
    <property type="evidence" value="ECO:0007669"/>
    <property type="project" value="UniProtKB-EC"/>
</dbReference>
<protein>
    <recommendedName>
        <fullName evidence="5">Methyltransferase</fullName>
        <ecNumber evidence="5">2.1.1.-</ecNumber>
    </recommendedName>
</protein>
<evidence type="ECO:0000256" key="4">
    <source>
        <dbReference type="ARBA" id="ARBA00047942"/>
    </source>
</evidence>
<dbReference type="InterPro" id="IPR002052">
    <property type="entry name" value="DNA_methylase_N6_adenine_CS"/>
</dbReference>
<dbReference type="OrthoDB" id="9800801at2"/>
<dbReference type="PANTHER" id="PTHR13370:SF3">
    <property type="entry name" value="TRNA (GUANINE(10)-N2)-METHYLTRANSFERASE HOMOLOG"/>
    <property type="match status" value="1"/>
</dbReference>
<feature type="domain" description="DNA methylase N-4/N-6" evidence="7">
    <location>
        <begin position="155"/>
        <end position="225"/>
    </location>
</feature>
<comment type="catalytic activity">
    <reaction evidence="4">
        <text>a 2'-deoxyadenosine in DNA + S-adenosyl-L-methionine = an N(6)-methyl-2'-deoxyadenosine in DNA + S-adenosyl-L-homocysteine + H(+)</text>
        <dbReference type="Rhea" id="RHEA:15197"/>
        <dbReference type="Rhea" id="RHEA-COMP:12418"/>
        <dbReference type="Rhea" id="RHEA-COMP:12419"/>
        <dbReference type="ChEBI" id="CHEBI:15378"/>
        <dbReference type="ChEBI" id="CHEBI:57856"/>
        <dbReference type="ChEBI" id="CHEBI:59789"/>
        <dbReference type="ChEBI" id="CHEBI:90615"/>
        <dbReference type="ChEBI" id="CHEBI:90616"/>
        <dbReference type="EC" id="2.1.1.72"/>
    </reaction>
</comment>
<evidence type="ECO:0000259" key="7">
    <source>
        <dbReference type="Pfam" id="PF01555"/>
    </source>
</evidence>
<dbReference type="PRINTS" id="PR00508">
    <property type="entry name" value="S21N4MTFRASE"/>
</dbReference>
<dbReference type="GO" id="GO:0004519">
    <property type="term" value="F:endonuclease activity"/>
    <property type="evidence" value="ECO:0007669"/>
    <property type="project" value="UniProtKB-KW"/>
</dbReference>
<dbReference type="GO" id="GO:0003677">
    <property type="term" value="F:DNA binding"/>
    <property type="evidence" value="ECO:0007669"/>
    <property type="project" value="InterPro"/>
</dbReference>
<evidence type="ECO:0000313" key="8">
    <source>
        <dbReference type="EMBL" id="OAJ67146.1"/>
    </source>
</evidence>
<dbReference type="AlphaFoldDB" id="A0A1B6VIV8"/>
<evidence type="ECO:0000313" key="9">
    <source>
        <dbReference type="Proteomes" id="UP000077786"/>
    </source>
</evidence>
<gene>
    <name evidence="8" type="ORF">A0123_02292</name>
</gene>
<dbReference type="PANTHER" id="PTHR13370">
    <property type="entry name" value="RNA METHYLASE-RELATED"/>
    <property type="match status" value="1"/>
</dbReference>
<organism evidence="8 9">
    <name type="scientific">Gluconobacter cerinus</name>
    <dbReference type="NCBI Taxonomy" id="38307"/>
    <lineage>
        <taxon>Bacteria</taxon>
        <taxon>Pseudomonadati</taxon>
        <taxon>Pseudomonadota</taxon>
        <taxon>Alphaproteobacteria</taxon>
        <taxon>Acetobacterales</taxon>
        <taxon>Acetobacteraceae</taxon>
        <taxon>Gluconobacter</taxon>
    </lineage>
</organism>
<keyword evidence="8" id="KW-0255">Endonuclease</keyword>
<dbReference type="PATRIC" id="fig|38307.3.peg.2392"/>
<dbReference type="Gene3D" id="3.40.50.150">
    <property type="entry name" value="Vaccinia Virus protein VP39"/>
    <property type="match status" value="1"/>
</dbReference>
<dbReference type="GO" id="GO:0005737">
    <property type="term" value="C:cytoplasm"/>
    <property type="evidence" value="ECO:0007669"/>
    <property type="project" value="TreeGrafter"/>
</dbReference>
<keyword evidence="2" id="KW-0489">Methyltransferase</keyword>
<evidence type="ECO:0000256" key="2">
    <source>
        <dbReference type="ARBA" id="ARBA00022603"/>
    </source>
</evidence>
<comment type="caution">
    <text evidence="8">The sequence shown here is derived from an EMBL/GenBank/DDBJ whole genome shotgun (WGS) entry which is preliminary data.</text>
</comment>
<dbReference type="SUPFAM" id="SSF53335">
    <property type="entry name" value="S-adenosyl-L-methionine-dependent methyltransferases"/>
    <property type="match status" value="1"/>
</dbReference>
<dbReference type="GO" id="GO:0032259">
    <property type="term" value="P:methylation"/>
    <property type="evidence" value="ECO:0007669"/>
    <property type="project" value="UniProtKB-KW"/>
</dbReference>
<dbReference type="InterPro" id="IPR029063">
    <property type="entry name" value="SAM-dependent_MTases_sf"/>
</dbReference>
<evidence type="ECO:0000256" key="5">
    <source>
        <dbReference type="RuleBase" id="RU362026"/>
    </source>
</evidence>
<dbReference type="Proteomes" id="UP000077786">
    <property type="component" value="Unassembled WGS sequence"/>
</dbReference>
<keyword evidence="3" id="KW-0808">Transferase</keyword>
<accession>A0A1B6VIV8</accession>
<keyword evidence="8" id="KW-0540">Nuclease</keyword>
<dbReference type="EC" id="2.1.1.-" evidence="5"/>
<feature type="region of interest" description="Disordered" evidence="6">
    <location>
        <begin position="28"/>
        <end position="60"/>
    </location>
</feature>
<dbReference type="RefSeq" id="WP_064274958.1">
    <property type="nucleotide sequence ID" value="NZ_LUTU01000010.1"/>
</dbReference>
<sequence length="239" mass="26494">MMRVEHIGLATLYLGKWQDVPNLPRPDAIITDPPYGQKLKTNSGVRSPRPRPGRSGILKPRAIPYPEGIIGDDKPFDPSSILCLSDIVLLWGAHKFADRLPQGQFLCWDKIPTGTRRDQGDGEAAWINAPGRPMRIFRHLWNGICTGAGYETKNEFLHNTSAQRRVHPTQKPVDLMAWCIEQARVPSGGLIFDPYMGGGSTGIAAVRAGHPFIGVECEPQYFDAACRRIEKAQNRVMAA</sequence>
<name>A0A1B6VIV8_9PROT</name>
<dbReference type="InterPro" id="IPR001091">
    <property type="entry name" value="RM_Methyltransferase"/>
</dbReference>
<dbReference type="GO" id="GO:0008170">
    <property type="term" value="F:N-methyltransferase activity"/>
    <property type="evidence" value="ECO:0007669"/>
    <property type="project" value="InterPro"/>
</dbReference>
<evidence type="ECO:0000256" key="1">
    <source>
        <dbReference type="ARBA" id="ARBA00006594"/>
    </source>
</evidence>
<keyword evidence="8" id="KW-0378">Hydrolase</keyword>
<evidence type="ECO:0000256" key="6">
    <source>
        <dbReference type="SAM" id="MobiDB-lite"/>
    </source>
</evidence>
<dbReference type="PROSITE" id="PS00092">
    <property type="entry name" value="N6_MTASE"/>
    <property type="match status" value="1"/>
</dbReference>
<dbReference type="EMBL" id="LUTU01000010">
    <property type="protein sequence ID" value="OAJ67146.1"/>
    <property type="molecule type" value="Genomic_DNA"/>
</dbReference>
<proteinExistence type="inferred from homology"/>
<comment type="similarity">
    <text evidence="1 5">Belongs to the N(4)/N(6)-methyltransferase family.</text>
</comment>
<dbReference type="InterPro" id="IPR002941">
    <property type="entry name" value="DNA_methylase_N4/N6"/>
</dbReference>
<dbReference type="Pfam" id="PF01555">
    <property type="entry name" value="N6_N4_Mtase"/>
    <property type="match status" value="1"/>
</dbReference>